<dbReference type="Gene3D" id="3.30.70.270">
    <property type="match status" value="1"/>
</dbReference>
<dbReference type="GO" id="GO:0016787">
    <property type="term" value="F:hydrolase activity"/>
    <property type="evidence" value="ECO:0007669"/>
    <property type="project" value="UniProtKB-KW"/>
</dbReference>
<dbReference type="FunFam" id="3.30.70.270:FF:000020">
    <property type="entry name" value="Transposon Tf2-6 polyprotein-like Protein"/>
    <property type="match status" value="1"/>
</dbReference>
<evidence type="ECO:0000259" key="9">
    <source>
        <dbReference type="PROSITE" id="PS50994"/>
    </source>
</evidence>
<dbReference type="EnsemblMetazoa" id="XM_016804393.1">
    <property type="protein sequence ID" value="XP_016659882.1"/>
    <property type="gene ID" value="LOC107883753"/>
</dbReference>
<dbReference type="PROSITE" id="PS50994">
    <property type="entry name" value="INTEGRASE"/>
    <property type="match status" value="1"/>
</dbReference>
<evidence type="ECO:0000256" key="2">
    <source>
        <dbReference type="ARBA" id="ARBA00022679"/>
    </source>
</evidence>
<evidence type="ECO:0000256" key="1">
    <source>
        <dbReference type="ARBA" id="ARBA00012493"/>
    </source>
</evidence>
<dbReference type="GO" id="GO:0003964">
    <property type="term" value="F:RNA-directed DNA polymerase activity"/>
    <property type="evidence" value="ECO:0007669"/>
    <property type="project" value="UniProtKB-KW"/>
</dbReference>
<evidence type="ECO:0000256" key="5">
    <source>
        <dbReference type="ARBA" id="ARBA00022759"/>
    </source>
</evidence>
<protein>
    <recommendedName>
        <fullName evidence="1">RNA-directed DNA polymerase</fullName>
        <ecNumber evidence="1">2.7.7.49</ecNumber>
    </recommendedName>
</protein>
<dbReference type="FunFam" id="3.30.420.10:FF:000063">
    <property type="entry name" value="Retrovirus-related Pol polyprotein from transposon 297-like Protein"/>
    <property type="match status" value="1"/>
</dbReference>
<dbReference type="Pfam" id="PF13843">
    <property type="entry name" value="DDE_Tnp_1_7"/>
    <property type="match status" value="1"/>
</dbReference>
<dbReference type="InterPro" id="IPR043502">
    <property type="entry name" value="DNA/RNA_pol_sf"/>
</dbReference>
<dbReference type="Gene3D" id="1.10.340.70">
    <property type="match status" value="1"/>
</dbReference>
<dbReference type="SUPFAM" id="SSF56672">
    <property type="entry name" value="DNA/RNA polymerases"/>
    <property type="match status" value="1"/>
</dbReference>
<dbReference type="InterPro" id="IPR001584">
    <property type="entry name" value="Integrase_cat-core"/>
</dbReference>
<evidence type="ECO:0000256" key="4">
    <source>
        <dbReference type="ARBA" id="ARBA00022722"/>
    </source>
</evidence>
<keyword evidence="5" id="KW-0255">Endonuclease</keyword>
<dbReference type="SUPFAM" id="SSF53098">
    <property type="entry name" value="Ribonuclease H-like"/>
    <property type="match status" value="1"/>
</dbReference>
<keyword evidence="7" id="KW-0695">RNA-directed DNA polymerase</keyword>
<evidence type="ECO:0000256" key="8">
    <source>
        <dbReference type="SAM" id="Coils"/>
    </source>
</evidence>
<dbReference type="GO" id="GO:0004519">
    <property type="term" value="F:endonuclease activity"/>
    <property type="evidence" value="ECO:0007669"/>
    <property type="project" value="UniProtKB-KW"/>
</dbReference>
<accession>A0A8R2H4Y3</accession>
<dbReference type="PANTHER" id="PTHR37984:SF10">
    <property type="entry name" value="RIBONUCLEASE H"/>
    <property type="match status" value="1"/>
</dbReference>
<dbReference type="GO" id="GO:0015074">
    <property type="term" value="P:DNA integration"/>
    <property type="evidence" value="ECO:0007669"/>
    <property type="project" value="InterPro"/>
</dbReference>
<dbReference type="Gene3D" id="3.30.420.10">
    <property type="entry name" value="Ribonuclease H-like superfamily/Ribonuclease H"/>
    <property type="match status" value="1"/>
</dbReference>
<dbReference type="GeneID" id="107883753"/>
<dbReference type="InterPro" id="IPR043128">
    <property type="entry name" value="Rev_trsase/Diguanyl_cyclase"/>
</dbReference>
<dbReference type="InterPro" id="IPR012337">
    <property type="entry name" value="RNaseH-like_sf"/>
</dbReference>
<dbReference type="InterPro" id="IPR029526">
    <property type="entry name" value="PGBD"/>
</dbReference>
<organism evidence="10 11">
    <name type="scientific">Acyrthosiphon pisum</name>
    <name type="common">Pea aphid</name>
    <dbReference type="NCBI Taxonomy" id="7029"/>
    <lineage>
        <taxon>Eukaryota</taxon>
        <taxon>Metazoa</taxon>
        <taxon>Ecdysozoa</taxon>
        <taxon>Arthropoda</taxon>
        <taxon>Hexapoda</taxon>
        <taxon>Insecta</taxon>
        <taxon>Pterygota</taxon>
        <taxon>Neoptera</taxon>
        <taxon>Paraneoptera</taxon>
        <taxon>Hemiptera</taxon>
        <taxon>Sternorrhyncha</taxon>
        <taxon>Aphidomorpha</taxon>
        <taxon>Aphidoidea</taxon>
        <taxon>Aphididae</taxon>
        <taxon>Macrosiphini</taxon>
        <taxon>Acyrthosiphon</taxon>
    </lineage>
</organism>
<dbReference type="GO" id="GO:0003676">
    <property type="term" value="F:nucleic acid binding"/>
    <property type="evidence" value="ECO:0007669"/>
    <property type="project" value="InterPro"/>
</dbReference>
<dbReference type="Gene3D" id="3.10.10.10">
    <property type="entry name" value="HIV Type 1 Reverse Transcriptase, subunit A, domain 1"/>
    <property type="match status" value="1"/>
</dbReference>
<dbReference type="InterPro" id="IPR041588">
    <property type="entry name" value="Integrase_H2C2"/>
</dbReference>
<dbReference type="InterPro" id="IPR050951">
    <property type="entry name" value="Retrovirus_Pol_polyprotein"/>
</dbReference>
<dbReference type="OrthoDB" id="6627185at2759"/>
<evidence type="ECO:0000256" key="6">
    <source>
        <dbReference type="ARBA" id="ARBA00022801"/>
    </source>
</evidence>
<dbReference type="Pfam" id="PF17921">
    <property type="entry name" value="Integrase_H2C2"/>
    <property type="match status" value="1"/>
</dbReference>
<dbReference type="KEGG" id="api:107883753"/>
<dbReference type="EC" id="2.7.7.49" evidence="1"/>
<sequence>MEVKKLSAANEVQQLLQKYSSVLEEGIGEIKDIQARLTINQSVKPIFCKARPVPFALKTKVEEEIENLVNQGVLKKVNSSNWATPVVPIVKPNGKIRLCGDFKTTINKFLLVDNHPLPTDQIEYCGYVINKKGIQKSKAKVNAIQNLRRPTNQSEVRACLGLINYYARFFRNLSDLLYPLNKLLCHNTKFEWDKRCEYSLNEIKIQIQSEDILTHYDTKLPIIVGTDASPYAVGAVISHIFPDGTERPIQFISQTLTATQQKYAQIDKEAYAIVFAVKKFYQYLYGRRFTLYTDHQPLVKIFALDKSIPLLSASRMQHYALFLQAFTYDIHYKNTKCHGNADALSRLPIKSEDIHLFEACDIFELQQIETLPITINYIAHQTISDKTLQPLLKALRSGKLLRKQYSFGIDQTEFSLQSNCIMRGIRVVIPKIFRKTILEELHTAHFEVNKMKSLARSYCWWPGIDLDIVEVAKSCLECNKIMNNPSKVPVHQWEEPAEPFERIHIDYAGPVNNMYYLVIVDAFTKWPEVFPMKQITTNKTITILRSLFARFGICSTLVSDNGTQFTAHDFSLFLKQNGIKHKRTAPYHPATNGLAERYVQTLKQSLKAMQSERNSIDLELAKLLLQYRKMPHSILNASPSFLMFRREIRSKLDLIKTKRNCTPVTTEHAPVTEDVTDEYHRIWRKKESKTDVPSYNNSEGPVEDLFLDTSPTGVFLTLFEGILDHIVYQTNLYGTQKNLNLNIKPYEVLNFLGINFLMGYHRLPSWKHYWSCAPDLSVPFVAATMTRNRFDLILKNLHLNDNTLTRSRVIAI</sequence>
<dbReference type="Proteomes" id="UP000007819">
    <property type="component" value="Unassembled WGS sequence"/>
</dbReference>
<dbReference type="PANTHER" id="PTHR37984">
    <property type="entry name" value="PROTEIN CBG26694"/>
    <property type="match status" value="1"/>
</dbReference>
<dbReference type="RefSeq" id="XP_016659882.1">
    <property type="nucleotide sequence ID" value="XM_016804393.1"/>
</dbReference>
<dbReference type="AlphaFoldDB" id="A0A8R2H4Y3"/>
<dbReference type="Pfam" id="PF17917">
    <property type="entry name" value="RT_RNaseH"/>
    <property type="match status" value="1"/>
</dbReference>
<dbReference type="CDD" id="cd09274">
    <property type="entry name" value="RNase_HI_RT_Ty3"/>
    <property type="match status" value="1"/>
</dbReference>
<keyword evidence="11" id="KW-1185">Reference proteome</keyword>
<name>A0A8R2H4Y3_ACYPI</name>
<reference evidence="11" key="1">
    <citation type="submission" date="2010-06" db="EMBL/GenBank/DDBJ databases">
        <authorList>
            <person name="Jiang H."/>
            <person name="Abraham K."/>
            <person name="Ali S."/>
            <person name="Alsbrooks S.L."/>
            <person name="Anim B.N."/>
            <person name="Anosike U.S."/>
            <person name="Attaway T."/>
            <person name="Bandaranaike D.P."/>
            <person name="Battles P.K."/>
            <person name="Bell S.N."/>
            <person name="Bell A.V."/>
            <person name="Beltran B."/>
            <person name="Bickham C."/>
            <person name="Bustamante Y."/>
            <person name="Caleb T."/>
            <person name="Canada A."/>
            <person name="Cardenas V."/>
            <person name="Carter K."/>
            <person name="Chacko J."/>
            <person name="Chandrabose M.N."/>
            <person name="Chavez D."/>
            <person name="Chavez A."/>
            <person name="Chen L."/>
            <person name="Chu H.-S."/>
            <person name="Claassen K.J."/>
            <person name="Cockrell R."/>
            <person name="Collins M."/>
            <person name="Cooper J.A."/>
            <person name="Cree A."/>
            <person name="Curry S.M."/>
            <person name="Da Y."/>
            <person name="Dao M.D."/>
            <person name="Das B."/>
            <person name="Davila M.-L."/>
            <person name="Davy-Carroll L."/>
            <person name="Denson S."/>
            <person name="Dinh H."/>
            <person name="Ebong V.E."/>
            <person name="Edwards J.R."/>
            <person name="Egan A."/>
            <person name="El-Daye J."/>
            <person name="Escobedo L."/>
            <person name="Fernandez S."/>
            <person name="Fernando P.R."/>
            <person name="Flagg N."/>
            <person name="Forbes L.D."/>
            <person name="Fowler R.G."/>
            <person name="Fu Q."/>
            <person name="Gabisi R.A."/>
            <person name="Ganer J."/>
            <person name="Garbino Pronczuk A."/>
            <person name="Garcia R.M."/>
            <person name="Garner T."/>
            <person name="Garrett T.E."/>
            <person name="Gonzalez D.A."/>
            <person name="Hamid H."/>
            <person name="Hawkins E.S."/>
            <person name="Hirani K."/>
            <person name="Hogues M.E."/>
            <person name="Hollins B."/>
            <person name="Hsiao C.-H."/>
            <person name="Jabil R."/>
            <person name="James M.L."/>
            <person name="Jhangiani S.N."/>
            <person name="Johnson B."/>
            <person name="Johnson Q."/>
            <person name="Joshi V."/>
            <person name="Kalu J.B."/>
            <person name="Kam C."/>
            <person name="Kashfia A."/>
            <person name="Keebler J."/>
            <person name="Kisamo H."/>
            <person name="Kovar C.L."/>
            <person name="Lago L.A."/>
            <person name="Lai C.-Y."/>
            <person name="Laidlaw J."/>
            <person name="Lara F."/>
            <person name="Le T.-K."/>
            <person name="Lee S.L."/>
            <person name="Legall F.H."/>
            <person name="Lemon S.J."/>
            <person name="Lewis L.R."/>
            <person name="Li B."/>
            <person name="Liu Y."/>
            <person name="Liu Y.-S."/>
            <person name="Lopez J."/>
            <person name="Lozado R.J."/>
            <person name="Lu J."/>
            <person name="Madu R.C."/>
            <person name="Maheshwari M."/>
            <person name="Maheshwari R."/>
            <person name="Malloy K."/>
            <person name="Martinez E."/>
            <person name="Mathew T."/>
            <person name="Mercado I.C."/>
            <person name="Mercado C."/>
            <person name="Meyer B."/>
            <person name="Montgomery K."/>
            <person name="Morgan M.B."/>
            <person name="Munidasa M."/>
            <person name="Nazareth L.V."/>
            <person name="Nelson J."/>
            <person name="Ng B.M."/>
            <person name="Nguyen N.B."/>
            <person name="Nguyen P.Q."/>
            <person name="Nguyen T."/>
            <person name="Obregon M."/>
            <person name="Okwuonu G.O."/>
            <person name="Onwere C.G."/>
            <person name="Orozco G."/>
            <person name="Parra A."/>
            <person name="Patel S."/>
            <person name="Patil S."/>
            <person name="Perez A."/>
            <person name="Perez Y."/>
            <person name="Pham C."/>
            <person name="Primus E.L."/>
            <person name="Pu L.-L."/>
            <person name="Puazo M."/>
            <person name="Qin X."/>
            <person name="Quiroz J.B."/>
            <person name="Reese J."/>
            <person name="Richards S."/>
            <person name="Rives C.M."/>
            <person name="Robberts R."/>
            <person name="Ruiz S.J."/>
            <person name="Ruiz M.J."/>
            <person name="Santibanez J."/>
            <person name="Schneider B.W."/>
            <person name="Sisson I."/>
            <person name="Smith M."/>
            <person name="Sodergren E."/>
            <person name="Song X.-Z."/>
            <person name="Song B.B."/>
            <person name="Summersgill H."/>
            <person name="Thelus R."/>
            <person name="Thornton R.D."/>
            <person name="Trejos Z.Y."/>
            <person name="Usmani K."/>
            <person name="Vattathil S."/>
            <person name="Villasana D."/>
            <person name="Walker D.L."/>
            <person name="Wang S."/>
            <person name="Wang K."/>
            <person name="White C.S."/>
            <person name="Williams A.C."/>
            <person name="Williamson J."/>
            <person name="Wilson K."/>
            <person name="Woghiren I.O."/>
            <person name="Woodworth J.R."/>
            <person name="Worley K.C."/>
            <person name="Wright R.A."/>
            <person name="Wu W."/>
            <person name="Young L."/>
            <person name="Zhang L."/>
            <person name="Zhang J."/>
            <person name="Zhu Y."/>
            <person name="Muzny D.M."/>
            <person name="Weinstock G."/>
            <person name="Gibbs R.A."/>
        </authorList>
    </citation>
    <scope>NUCLEOTIDE SEQUENCE [LARGE SCALE GENOMIC DNA]</scope>
    <source>
        <strain evidence="11">LSR1</strain>
    </source>
</reference>
<proteinExistence type="predicted"/>
<keyword evidence="4" id="KW-0540">Nuclease</keyword>
<reference evidence="10" key="2">
    <citation type="submission" date="2022-06" db="UniProtKB">
        <authorList>
            <consortium name="EnsemblMetazoa"/>
        </authorList>
    </citation>
    <scope>IDENTIFICATION</scope>
</reference>
<evidence type="ECO:0000313" key="10">
    <source>
        <dbReference type="EnsemblMetazoa" id="XP_016659882.1"/>
    </source>
</evidence>
<dbReference type="GO" id="GO:0042575">
    <property type="term" value="C:DNA polymerase complex"/>
    <property type="evidence" value="ECO:0007669"/>
    <property type="project" value="UniProtKB-ARBA"/>
</dbReference>
<evidence type="ECO:0000256" key="3">
    <source>
        <dbReference type="ARBA" id="ARBA00022695"/>
    </source>
</evidence>
<keyword evidence="6" id="KW-0378">Hydrolase</keyword>
<feature type="domain" description="Integrase catalytic" evidence="9">
    <location>
        <begin position="495"/>
        <end position="647"/>
    </location>
</feature>
<feature type="coiled-coil region" evidence="8">
    <location>
        <begin position="599"/>
        <end position="626"/>
    </location>
</feature>
<dbReference type="Pfam" id="PF00665">
    <property type="entry name" value="rve"/>
    <property type="match status" value="1"/>
</dbReference>
<keyword evidence="2" id="KW-0808">Transferase</keyword>
<dbReference type="InterPro" id="IPR041373">
    <property type="entry name" value="RT_RNaseH"/>
</dbReference>
<keyword evidence="8" id="KW-0175">Coiled coil</keyword>
<evidence type="ECO:0000256" key="7">
    <source>
        <dbReference type="ARBA" id="ARBA00022918"/>
    </source>
</evidence>
<dbReference type="InterPro" id="IPR036397">
    <property type="entry name" value="RNaseH_sf"/>
</dbReference>
<keyword evidence="3" id="KW-0548">Nucleotidyltransferase</keyword>
<evidence type="ECO:0000313" key="11">
    <source>
        <dbReference type="Proteomes" id="UP000007819"/>
    </source>
</evidence>